<reference evidence="2" key="4">
    <citation type="submission" date="2016-11" db="EMBL/GenBank/DDBJ databases">
        <authorList>
            <person name="Varghese N."/>
            <person name="Submissions S."/>
        </authorList>
    </citation>
    <scope>NUCLEOTIDE SEQUENCE</scope>
    <source>
        <strain evidence="2">DSM 1682</strain>
    </source>
</reference>
<sequence length="256" mass="28668">MQDNKAVESKIDDAIKNNTTGTGNVIQVPVADTKSEVAKVELTGDFVKKLEESTFDVSVKRDNVEYVIPAEEFTISKVAENLGLKEKKLADIKVEVKITKLDEKVVDKYNEVAKANVAELVFPPVQFEIVAKTTKTDGTTKEQSINKFSNYEERVMKIPAGVDPSKIKTGIVFNADGTYSHVPTEVYQKDSEWYAKPNSLTNSDYSVVWNPVTVKSVENHWSKDAVNDMASRLVIFNPEGFEPNKANESRFCRVYC</sequence>
<evidence type="ECO:0000313" key="4">
    <source>
        <dbReference type="Proteomes" id="UP000184204"/>
    </source>
</evidence>
<dbReference type="EMBL" id="FQUA01000012">
    <property type="protein sequence ID" value="SHE97546.1"/>
    <property type="molecule type" value="Genomic_DNA"/>
</dbReference>
<dbReference type="EMBL" id="CP014223">
    <property type="protein sequence ID" value="AMJ41347.1"/>
    <property type="molecule type" value="Genomic_DNA"/>
</dbReference>
<accession>A0A0X1U8S1</accession>
<proteinExistence type="predicted"/>
<evidence type="ECO:0000313" key="2">
    <source>
        <dbReference type="EMBL" id="SHE97546.1"/>
    </source>
</evidence>
<reference evidence="3" key="2">
    <citation type="submission" date="2016-01" db="EMBL/GenBank/DDBJ databases">
        <authorList>
            <person name="Poehlein A."/>
            <person name="Schlien K."/>
            <person name="Gottschalk G."/>
            <person name="Buckel W."/>
            <person name="Daniel R."/>
        </authorList>
    </citation>
    <scope>NUCLEOTIDE SEQUENCE [LARGE SCALE GENOMIC DNA]</scope>
    <source>
        <strain evidence="3">X2</strain>
    </source>
</reference>
<organism evidence="2 4">
    <name type="scientific">Anaerotignum propionicum DSM 1682</name>
    <dbReference type="NCBI Taxonomy" id="991789"/>
    <lineage>
        <taxon>Bacteria</taxon>
        <taxon>Bacillati</taxon>
        <taxon>Bacillota</taxon>
        <taxon>Clostridia</taxon>
        <taxon>Lachnospirales</taxon>
        <taxon>Anaerotignaceae</taxon>
        <taxon>Anaerotignum</taxon>
    </lineage>
</organism>
<name>A0A0X1U8S1_ANAPI</name>
<keyword evidence="3" id="KW-1185">Reference proteome</keyword>
<dbReference type="Proteomes" id="UP000068026">
    <property type="component" value="Chromosome"/>
</dbReference>
<dbReference type="Proteomes" id="UP000184204">
    <property type="component" value="Unassembled WGS sequence"/>
</dbReference>
<reference evidence="1 3" key="1">
    <citation type="journal article" date="2016" name="Genome Announc.">
        <title>Complete Genome Sequence of the Amino Acid-Fermenting Clostridium propionicum X2 (DSM 1682).</title>
        <authorList>
            <person name="Poehlein A."/>
            <person name="Schlien K."/>
            <person name="Chowdhury N.P."/>
            <person name="Gottschalk G."/>
            <person name="Buckel W."/>
            <person name="Daniel R."/>
        </authorList>
    </citation>
    <scope>NUCLEOTIDE SEQUENCE [LARGE SCALE GENOMIC DNA]</scope>
    <source>
        <strain evidence="1 3">X2</strain>
    </source>
</reference>
<evidence type="ECO:0000313" key="3">
    <source>
        <dbReference type="Proteomes" id="UP000068026"/>
    </source>
</evidence>
<dbReference type="OrthoDB" id="6372180at2"/>
<reference evidence="4" key="3">
    <citation type="submission" date="2016-11" db="EMBL/GenBank/DDBJ databases">
        <authorList>
            <person name="Jaros S."/>
            <person name="Januszkiewicz K."/>
            <person name="Wedrychowicz H."/>
        </authorList>
    </citation>
    <scope>NUCLEOTIDE SEQUENCE [LARGE SCALE GENOMIC DNA]</scope>
    <source>
        <strain evidence="4">DSM 1682</strain>
    </source>
</reference>
<gene>
    <name evidence="1" type="ORF">CPRO_17590</name>
    <name evidence="2" type="ORF">SAMN02745151_02386</name>
</gene>
<dbReference type="AlphaFoldDB" id="A0A0X1U8S1"/>
<evidence type="ECO:0000313" key="1">
    <source>
        <dbReference type="EMBL" id="AMJ41347.1"/>
    </source>
</evidence>
<dbReference type="KEGG" id="cpro:CPRO_17590"/>
<dbReference type="RefSeq" id="WP_066050407.1">
    <property type="nucleotide sequence ID" value="NZ_CP014223.1"/>
</dbReference>
<protein>
    <submittedName>
        <fullName evidence="2">Uncharacterized protein</fullName>
    </submittedName>
</protein>